<feature type="transmembrane region" description="Helical" evidence="1">
    <location>
        <begin position="37"/>
        <end position="55"/>
    </location>
</feature>
<dbReference type="RefSeq" id="WP_166008746.1">
    <property type="nucleotide sequence ID" value="NZ_CP049801.1"/>
</dbReference>
<feature type="transmembrane region" description="Helical" evidence="1">
    <location>
        <begin position="85"/>
        <end position="102"/>
    </location>
</feature>
<feature type="transmembrane region" description="Helical" evidence="1">
    <location>
        <begin position="7"/>
        <end position="25"/>
    </location>
</feature>
<dbReference type="Proteomes" id="UP000502297">
    <property type="component" value="Chromosome"/>
</dbReference>
<gene>
    <name evidence="2" type="ORF">G8E00_01430</name>
</gene>
<dbReference type="KEGG" id="asha:G8E00_01430"/>
<proteinExistence type="predicted"/>
<keyword evidence="1" id="KW-0812">Transmembrane</keyword>
<evidence type="ECO:0000313" key="3">
    <source>
        <dbReference type="Proteomes" id="UP000502297"/>
    </source>
</evidence>
<evidence type="ECO:0000256" key="1">
    <source>
        <dbReference type="SAM" id="Phobius"/>
    </source>
</evidence>
<evidence type="ECO:0000313" key="2">
    <source>
        <dbReference type="EMBL" id="QIO04711.1"/>
    </source>
</evidence>
<keyword evidence="1" id="KW-1133">Transmembrane helix</keyword>
<dbReference type="EMBL" id="CP049801">
    <property type="protein sequence ID" value="QIO04711.1"/>
    <property type="molecule type" value="Genomic_DNA"/>
</dbReference>
<protein>
    <submittedName>
        <fullName evidence="2">Uncharacterized protein</fullName>
    </submittedName>
</protein>
<accession>A0A6G8RS27</accession>
<sequence>MRTFFNILQFASIAFAIYLSYQIFLGISLDQTKIMDLVADVGTLLICIDLTVFLWHNKRLQKQSVQDPSVLTQDVPPVVKITRKIGHFGILLIITSWIVPMING</sequence>
<keyword evidence="3" id="KW-1185">Reference proteome</keyword>
<organism evidence="2 3">
    <name type="scientific">Acinetobacter shaoyimingii</name>
    <dbReference type="NCBI Taxonomy" id="2715164"/>
    <lineage>
        <taxon>Bacteria</taxon>
        <taxon>Pseudomonadati</taxon>
        <taxon>Pseudomonadota</taxon>
        <taxon>Gammaproteobacteria</taxon>
        <taxon>Moraxellales</taxon>
        <taxon>Moraxellaceae</taxon>
        <taxon>Acinetobacter</taxon>
    </lineage>
</organism>
<reference evidence="2 3" key="1">
    <citation type="submission" date="2020-03" db="EMBL/GenBank/DDBJ databases">
        <authorList>
            <person name="Zhu W."/>
        </authorList>
    </citation>
    <scope>NUCLEOTIDE SEQUENCE [LARGE SCALE GENOMIC DNA]</scope>
    <source>
        <strain evidence="2 3">323-1</strain>
    </source>
</reference>
<keyword evidence="1" id="KW-0472">Membrane</keyword>
<name>A0A6G8RS27_9GAMM</name>
<dbReference type="AlphaFoldDB" id="A0A6G8RS27"/>